<dbReference type="SUPFAM" id="SSF52540">
    <property type="entry name" value="P-loop containing nucleoside triphosphate hydrolases"/>
    <property type="match status" value="2"/>
</dbReference>
<dbReference type="GO" id="GO:0003676">
    <property type="term" value="F:nucleic acid binding"/>
    <property type="evidence" value="ECO:0007669"/>
    <property type="project" value="InterPro"/>
</dbReference>
<evidence type="ECO:0000259" key="5">
    <source>
        <dbReference type="PROSITE" id="PS51194"/>
    </source>
</evidence>
<feature type="domain" description="Helicase C-terminal" evidence="5">
    <location>
        <begin position="321"/>
        <end position="514"/>
    </location>
</feature>
<feature type="domain" description="Helicase ATP-binding" evidence="4">
    <location>
        <begin position="84"/>
        <end position="281"/>
    </location>
</feature>
<keyword evidence="2" id="KW-0547">Nucleotide-binding</keyword>
<keyword evidence="7" id="KW-1185">Reference proteome</keyword>
<dbReference type="AlphaFoldDB" id="A0A0D6EJ51"/>
<dbReference type="CDD" id="cd18795">
    <property type="entry name" value="SF2_C_Ski2"/>
    <property type="match status" value="1"/>
</dbReference>
<proteinExistence type="inferred from homology"/>
<sequence length="807" mass="89960">MLPLAPMLRLKPDFPGHLPRSPKCSIMTISILVPLGALGTAKVMIMFRETGEVVTDAGGTVAADMFRSLWRFGVFNAVQSVCFDALFKTDQNVVVSAPTGGGKTVLFELAIIRLFTTSLSTSSKVLYMAPTKSLCAERAADWKKKFEIGLGWTVRELTGDSETGAGTWKEVAKARIIVTTPEKWDAMTRKWHDHDTTLGQLRLFWYSAPFPLLFSLLTISPTRSVDEVHFVGADVRGAVLEVVVSRMKTLGTSTRFIALSATVPNTEDVAEWLRNDDEGGKQPAKVFRFGDEFRPCKLQKVVVGYPKNGNDFAFANSLNFRLFELIKQYSSGKPVLIFCNTRKGCLQAAEALAKEYQVSLSGSSSSRFRPAWPKPPRSGYTTSDKHLAALLENGIATHHAGMENNDRRLVERLFTEGHVSIVCSTSTLAMGVNLPARMVIIRGTKGFNDGRSAEYTEMDIVQMLGRAGRPQFDTMGVACIMTEKESQHRYETLVNSQASLIFYCRLLRSLKDLLFSMRPTMVSPTALHLRPMQGSRRFVSRRSRSSLGMGSSMRRESRFRPTIMSKYYVSHPTFVSLKTMQPKAKMRTLLRALVNATELNSFRFRQGEKSVFGKYNKVMIIIQLVLEGISGQELKTDNINPLLDAPPIWTLALRIVKCMADLAIVREDGALRTILKLLRSLNGRCWDGTSFILRQLHGIGEKSYKALVDAGIKSFADVYEAEADRLELILNRKPPYGHKLIKQARAFPQFEVDLQIEGEGIEGDGVRVNVSVEVMLQPSKPPPVVKKGPIRLFASVLLYTSDGHFIE</sequence>
<dbReference type="EMBL" id="CENE01000004">
    <property type="protein sequence ID" value="CEQ40009.1"/>
    <property type="molecule type" value="Genomic_DNA"/>
</dbReference>
<evidence type="ECO:0000256" key="3">
    <source>
        <dbReference type="ARBA" id="ARBA00022840"/>
    </source>
</evidence>
<dbReference type="Gene3D" id="1.10.150.20">
    <property type="entry name" value="5' to 3' exonuclease, C-terminal subdomain"/>
    <property type="match status" value="1"/>
</dbReference>
<dbReference type="Gene3D" id="1.10.3380.10">
    <property type="entry name" value="Sec63 N-terminal domain-like domain"/>
    <property type="match status" value="1"/>
</dbReference>
<dbReference type="SMART" id="SM00490">
    <property type="entry name" value="HELICc"/>
    <property type="match status" value="1"/>
</dbReference>
<dbReference type="Pfam" id="PF00270">
    <property type="entry name" value="DEAD"/>
    <property type="match status" value="1"/>
</dbReference>
<dbReference type="PROSITE" id="PS51192">
    <property type="entry name" value="HELICASE_ATP_BIND_1"/>
    <property type="match status" value="1"/>
</dbReference>
<evidence type="ECO:0000256" key="1">
    <source>
        <dbReference type="ARBA" id="ARBA00010140"/>
    </source>
</evidence>
<dbReference type="SUPFAM" id="SSF158702">
    <property type="entry name" value="Sec63 N-terminal domain-like"/>
    <property type="match status" value="1"/>
</dbReference>
<dbReference type="InterPro" id="IPR052247">
    <property type="entry name" value="Meiotic_Crossover_Helicase"/>
</dbReference>
<dbReference type="GO" id="GO:0043138">
    <property type="term" value="F:3'-5' DNA helicase activity"/>
    <property type="evidence" value="ECO:0007669"/>
    <property type="project" value="UniProtKB-EC"/>
</dbReference>
<dbReference type="PANTHER" id="PTHR47835:SF3">
    <property type="entry name" value="HELICASE FOR MEIOSIS 1"/>
    <property type="match status" value="1"/>
</dbReference>
<dbReference type="OrthoDB" id="5575at2759"/>
<accession>A0A0D6EJ51</accession>
<dbReference type="Proteomes" id="UP000243876">
    <property type="component" value="Unassembled WGS sequence"/>
</dbReference>
<reference evidence="7" key="1">
    <citation type="submission" date="2015-02" db="EMBL/GenBank/DDBJ databases">
        <authorList>
            <person name="Gon?alves P."/>
        </authorList>
    </citation>
    <scope>NUCLEOTIDE SEQUENCE [LARGE SCALE GENOMIC DNA]</scope>
</reference>
<dbReference type="PANTHER" id="PTHR47835">
    <property type="entry name" value="HFM1, ATP DEPENDENT DNA HELICASE HOMOLOG"/>
    <property type="match status" value="1"/>
</dbReference>
<keyword evidence="3" id="KW-0067">ATP-binding</keyword>
<name>A0A0D6EJ51_SPOSA</name>
<comment type="similarity">
    <text evidence="1">Belongs to the helicase family. SKI2 subfamily.</text>
</comment>
<evidence type="ECO:0000259" key="4">
    <source>
        <dbReference type="PROSITE" id="PS51192"/>
    </source>
</evidence>
<dbReference type="SMART" id="SM00973">
    <property type="entry name" value="Sec63"/>
    <property type="match status" value="1"/>
</dbReference>
<dbReference type="Pfam" id="PF02889">
    <property type="entry name" value="Sec63"/>
    <property type="match status" value="1"/>
</dbReference>
<dbReference type="SMART" id="SM00487">
    <property type="entry name" value="DEXDc"/>
    <property type="match status" value="1"/>
</dbReference>
<dbReference type="GO" id="GO:0005524">
    <property type="term" value="F:ATP binding"/>
    <property type="evidence" value="ECO:0007669"/>
    <property type="project" value="UniProtKB-KW"/>
</dbReference>
<dbReference type="PROSITE" id="PS51194">
    <property type="entry name" value="HELICASE_CTER"/>
    <property type="match status" value="1"/>
</dbReference>
<dbReference type="Gene3D" id="3.40.50.300">
    <property type="entry name" value="P-loop containing nucleotide triphosphate hydrolases"/>
    <property type="match status" value="2"/>
</dbReference>
<organism evidence="6 7">
    <name type="scientific">Sporidiobolus salmonicolor</name>
    <name type="common">Yeast-like fungus</name>
    <name type="synonym">Sporobolomyces salmonicolor</name>
    <dbReference type="NCBI Taxonomy" id="5005"/>
    <lineage>
        <taxon>Eukaryota</taxon>
        <taxon>Fungi</taxon>
        <taxon>Dikarya</taxon>
        <taxon>Basidiomycota</taxon>
        <taxon>Pucciniomycotina</taxon>
        <taxon>Microbotryomycetes</taxon>
        <taxon>Sporidiobolales</taxon>
        <taxon>Sporidiobolaceae</taxon>
        <taxon>Sporobolomyces</taxon>
    </lineage>
</organism>
<evidence type="ECO:0000313" key="7">
    <source>
        <dbReference type="Proteomes" id="UP000243876"/>
    </source>
</evidence>
<dbReference type="InterPro" id="IPR027417">
    <property type="entry name" value="P-loop_NTPase"/>
</dbReference>
<dbReference type="InterPro" id="IPR014001">
    <property type="entry name" value="Helicase_ATP-bd"/>
</dbReference>
<evidence type="ECO:0000256" key="2">
    <source>
        <dbReference type="ARBA" id="ARBA00022741"/>
    </source>
</evidence>
<dbReference type="GO" id="GO:0051321">
    <property type="term" value="P:meiotic cell cycle"/>
    <property type="evidence" value="ECO:0007669"/>
    <property type="project" value="UniProtKB-KW"/>
</dbReference>
<dbReference type="InterPro" id="IPR001650">
    <property type="entry name" value="Helicase_C-like"/>
</dbReference>
<gene>
    <name evidence="6" type="primary">SPOSA6832_01589</name>
</gene>
<evidence type="ECO:0000313" key="6">
    <source>
        <dbReference type="EMBL" id="CEQ40009.1"/>
    </source>
</evidence>
<dbReference type="GO" id="GO:0016787">
    <property type="term" value="F:hydrolase activity"/>
    <property type="evidence" value="ECO:0007669"/>
    <property type="project" value="UniProtKB-KW"/>
</dbReference>
<dbReference type="InterPro" id="IPR011545">
    <property type="entry name" value="DEAD/DEAH_box_helicase_dom"/>
</dbReference>
<dbReference type="InterPro" id="IPR004179">
    <property type="entry name" value="Sec63-dom"/>
</dbReference>
<dbReference type="Pfam" id="PF00271">
    <property type="entry name" value="Helicase_C"/>
    <property type="match status" value="1"/>
</dbReference>
<protein>
    <submittedName>
        <fullName evidence="6">SPOSA6832_01589-mRNA-1:cds</fullName>
    </submittedName>
</protein>